<evidence type="ECO:0000313" key="15">
    <source>
        <dbReference type="Proteomes" id="UP000236488"/>
    </source>
</evidence>
<keyword evidence="6 14" id="KW-0808">Transferase</keyword>
<dbReference type="CDD" id="cd00082">
    <property type="entry name" value="HisKA"/>
    <property type="match status" value="1"/>
</dbReference>
<dbReference type="SMART" id="SM00448">
    <property type="entry name" value="REC"/>
    <property type="match status" value="1"/>
</dbReference>
<dbReference type="InterPro" id="IPR003594">
    <property type="entry name" value="HATPase_dom"/>
</dbReference>
<feature type="domain" description="Histidine kinase" evidence="11">
    <location>
        <begin position="350"/>
        <end position="588"/>
    </location>
</feature>
<dbReference type="GO" id="GO:0000155">
    <property type="term" value="F:phosphorelay sensor kinase activity"/>
    <property type="evidence" value="ECO:0007669"/>
    <property type="project" value="InterPro"/>
</dbReference>
<gene>
    <name evidence="14" type="ORF">C2L80_07710</name>
    <name evidence="13" type="ORF">K8V16_10735</name>
</gene>
<dbReference type="PANTHER" id="PTHR45339">
    <property type="entry name" value="HYBRID SIGNAL TRANSDUCTION HISTIDINE KINASE J"/>
    <property type="match status" value="1"/>
</dbReference>
<keyword evidence="5 9" id="KW-0597">Phosphoprotein</keyword>
<dbReference type="GO" id="GO:0005886">
    <property type="term" value="C:plasma membrane"/>
    <property type="evidence" value="ECO:0007669"/>
    <property type="project" value="UniProtKB-SubCell"/>
</dbReference>
<evidence type="ECO:0000313" key="13">
    <source>
        <dbReference type="EMBL" id="HJH44252.1"/>
    </source>
</evidence>
<dbReference type="SUPFAM" id="SSF55874">
    <property type="entry name" value="ATPase domain of HSP90 chaperone/DNA topoisomerase II/histidine kinase"/>
    <property type="match status" value="1"/>
</dbReference>
<dbReference type="Proteomes" id="UP000236488">
    <property type="component" value="Unassembled WGS sequence"/>
</dbReference>
<evidence type="ECO:0000256" key="2">
    <source>
        <dbReference type="ARBA" id="ARBA00004236"/>
    </source>
</evidence>
<evidence type="ECO:0000313" key="14">
    <source>
        <dbReference type="EMBL" id="PNV65213.1"/>
    </source>
</evidence>
<dbReference type="Gene3D" id="1.10.287.130">
    <property type="match status" value="1"/>
</dbReference>
<proteinExistence type="inferred from homology"/>
<dbReference type="RefSeq" id="WP_103262969.1">
    <property type="nucleotide sequence ID" value="NZ_PPEL01000041.1"/>
</dbReference>
<dbReference type="CDD" id="cd17546">
    <property type="entry name" value="REC_hyHK_CKI1_RcsC-like"/>
    <property type="match status" value="1"/>
</dbReference>
<dbReference type="InterPro" id="IPR036890">
    <property type="entry name" value="HATPase_C_sf"/>
</dbReference>
<comment type="catalytic activity">
    <reaction evidence="1">
        <text>ATP + protein L-histidine = ADP + protein N-phospho-L-histidine.</text>
        <dbReference type="EC" id="2.7.13.3"/>
    </reaction>
</comment>
<dbReference type="SMART" id="SM00388">
    <property type="entry name" value="HisKA"/>
    <property type="match status" value="1"/>
</dbReference>
<dbReference type="Proteomes" id="UP000789325">
    <property type="component" value="Unassembled WGS sequence"/>
</dbReference>
<evidence type="ECO:0000259" key="12">
    <source>
        <dbReference type="PROSITE" id="PS50110"/>
    </source>
</evidence>
<dbReference type="Pfam" id="PF00072">
    <property type="entry name" value="Response_reg"/>
    <property type="match status" value="1"/>
</dbReference>
<comment type="subcellular location">
    <subcellularLocation>
        <location evidence="2">Cell membrane</location>
    </subcellularLocation>
</comment>
<feature type="modified residue" description="4-aspartylphosphate" evidence="9">
    <location>
        <position position="674"/>
    </location>
</feature>
<protein>
    <recommendedName>
        <fullName evidence="8">Circadian input-output histidine kinase CikA</fullName>
        <ecNumber evidence="4">2.7.13.3</ecNumber>
    </recommendedName>
</protein>
<dbReference type="PANTHER" id="PTHR45339:SF1">
    <property type="entry name" value="HYBRID SIGNAL TRANSDUCTION HISTIDINE KINASE J"/>
    <property type="match status" value="1"/>
</dbReference>
<keyword evidence="15" id="KW-1185">Reference proteome</keyword>
<evidence type="ECO:0000256" key="8">
    <source>
        <dbReference type="ARBA" id="ARBA00074306"/>
    </source>
</evidence>
<dbReference type="InterPro" id="IPR004358">
    <property type="entry name" value="Sig_transdc_His_kin-like_C"/>
</dbReference>
<reference evidence="13" key="2">
    <citation type="journal article" date="2021" name="PeerJ">
        <title>Extensive microbial diversity within the chicken gut microbiome revealed by metagenomics and culture.</title>
        <authorList>
            <person name="Gilroy R."/>
            <person name="Ravi A."/>
            <person name="Getino M."/>
            <person name="Pursley I."/>
            <person name="Horton D.L."/>
            <person name="Alikhan N.F."/>
            <person name="Baker D."/>
            <person name="Gharbi K."/>
            <person name="Hall N."/>
            <person name="Watson M."/>
            <person name="Adriaenssens E.M."/>
            <person name="Foster-Nyarko E."/>
            <person name="Jarju S."/>
            <person name="Secka A."/>
            <person name="Antonio M."/>
            <person name="Oren A."/>
            <person name="Chaudhuri R.R."/>
            <person name="La Ragione R."/>
            <person name="Hildebrand F."/>
            <person name="Pallen M.J."/>
        </authorList>
    </citation>
    <scope>NUCLEOTIDE SEQUENCE</scope>
    <source>
        <strain evidence="13">USAMLcec12-2067</strain>
    </source>
</reference>
<keyword evidence="7" id="KW-0902">Two-component regulatory system</keyword>
<dbReference type="FunFam" id="3.30.565.10:FF:000010">
    <property type="entry name" value="Sensor histidine kinase RcsC"/>
    <property type="match status" value="1"/>
</dbReference>
<name>A0A2K2U4E3_9ACTN</name>
<dbReference type="EC" id="2.7.13.3" evidence="4"/>
<reference evidence="13" key="3">
    <citation type="submission" date="2021-09" db="EMBL/GenBank/DDBJ databases">
        <authorList>
            <person name="Gilroy R."/>
        </authorList>
    </citation>
    <scope>NUCLEOTIDE SEQUENCE</scope>
    <source>
        <strain evidence="13">USAMLcec12-2067</strain>
    </source>
</reference>
<reference evidence="14 15" key="1">
    <citation type="journal article" date="2018" name="Int. J. Syst. Evol. Microbiol.">
        <title>Rubneribacter badeniensis gen. nov., sp. nov. and Enteroscipio rubneri gen. nov., sp. nov., new members of the Eggerthellaceae isolated from human faeces.</title>
        <authorList>
            <person name="Danylec N."/>
            <person name="Gobl A."/>
            <person name="Stoll D.A."/>
            <person name="Hetzer B."/>
            <person name="Kulling S.E."/>
            <person name="Huch M."/>
        </authorList>
    </citation>
    <scope>NUCLEOTIDE SEQUENCE [LARGE SCALE GENOMIC DNA]</scope>
    <source>
        <strain evidence="14 15">ResAG-85</strain>
    </source>
</reference>
<dbReference type="SMART" id="SM00387">
    <property type="entry name" value="HATPase_c"/>
    <property type="match status" value="1"/>
</dbReference>
<dbReference type="CDD" id="cd16922">
    <property type="entry name" value="HATPase_EvgS-ArcB-TorS-like"/>
    <property type="match status" value="1"/>
</dbReference>
<keyword evidence="10" id="KW-0812">Transmembrane</keyword>
<evidence type="ECO:0000256" key="7">
    <source>
        <dbReference type="ARBA" id="ARBA00023012"/>
    </source>
</evidence>
<feature type="domain" description="Response regulatory" evidence="12">
    <location>
        <begin position="622"/>
        <end position="743"/>
    </location>
</feature>
<evidence type="ECO:0000259" key="11">
    <source>
        <dbReference type="PROSITE" id="PS50109"/>
    </source>
</evidence>
<dbReference type="Pfam" id="PF00512">
    <property type="entry name" value="HisKA"/>
    <property type="match status" value="1"/>
</dbReference>
<evidence type="ECO:0000256" key="3">
    <source>
        <dbReference type="ARBA" id="ARBA00006402"/>
    </source>
</evidence>
<evidence type="ECO:0000256" key="10">
    <source>
        <dbReference type="SAM" id="Phobius"/>
    </source>
</evidence>
<evidence type="ECO:0000256" key="1">
    <source>
        <dbReference type="ARBA" id="ARBA00000085"/>
    </source>
</evidence>
<comment type="similarity">
    <text evidence="3">In the N-terminal section; belongs to the phytochrome family.</text>
</comment>
<evidence type="ECO:0000256" key="6">
    <source>
        <dbReference type="ARBA" id="ARBA00022777"/>
    </source>
</evidence>
<dbReference type="InterPro" id="IPR003661">
    <property type="entry name" value="HisK_dim/P_dom"/>
</dbReference>
<dbReference type="EMBL" id="PPEL01000041">
    <property type="protein sequence ID" value="PNV65213.1"/>
    <property type="molecule type" value="Genomic_DNA"/>
</dbReference>
<evidence type="ECO:0000256" key="5">
    <source>
        <dbReference type="ARBA" id="ARBA00022553"/>
    </source>
</evidence>
<dbReference type="InterPro" id="IPR036097">
    <property type="entry name" value="HisK_dim/P_sf"/>
</dbReference>
<comment type="caution">
    <text evidence="14">The sequence shown here is derived from an EMBL/GenBank/DDBJ whole genome shotgun (WGS) entry which is preliminary data.</text>
</comment>
<keyword evidence="6 14" id="KW-0418">Kinase</keyword>
<dbReference type="PROSITE" id="PS50110">
    <property type="entry name" value="RESPONSE_REGULATORY"/>
    <property type="match status" value="1"/>
</dbReference>
<dbReference type="PROSITE" id="PS50109">
    <property type="entry name" value="HIS_KIN"/>
    <property type="match status" value="1"/>
</dbReference>
<dbReference type="Gene3D" id="3.40.50.2300">
    <property type="match status" value="1"/>
</dbReference>
<dbReference type="InterPro" id="IPR005467">
    <property type="entry name" value="His_kinase_dom"/>
</dbReference>
<feature type="transmembrane region" description="Helical" evidence="10">
    <location>
        <begin position="294"/>
        <end position="313"/>
    </location>
</feature>
<organism evidence="14 15">
    <name type="scientific">Rubneribacter badeniensis</name>
    <dbReference type="NCBI Taxonomy" id="2070688"/>
    <lineage>
        <taxon>Bacteria</taxon>
        <taxon>Bacillati</taxon>
        <taxon>Actinomycetota</taxon>
        <taxon>Coriobacteriia</taxon>
        <taxon>Eggerthellales</taxon>
        <taxon>Eggerthellaceae</taxon>
        <taxon>Rubneribacter</taxon>
    </lineage>
</organism>
<dbReference type="Gene3D" id="3.30.565.10">
    <property type="entry name" value="Histidine kinase-like ATPase, C-terminal domain"/>
    <property type="match status" value="1"/>
</dbReference>
<dbReference type="SUPFAM" id="SSF52172">
    <property type="entry name" value="CheY-like"/>
    <property type="match status" value="1"/>
</dbReference>
<dbReference type="Pfam" id="PF02518">
    <property type="entry name" value="HATPase_c"/>
    <property type="match status" value="1"/>
</dbReference>
<dbReference type="PRINTS" id="PR00344">
    <property type="entry name" value="BCTRLSENSOR"/>
</dbReference>
<evidence type="ECO:0000256" key="4">
    <source>
        <dbReference type="ARBA" id="ARBA00012438"/>
    </source>
</evidence>
<evidence type="ECO:0000256" key="9">
    <source>
        <dbReference type="PROSITE-ProRule" id="PRU00169"/>
    </source>
</evidence>
<keyword evidence="10" id="KW-1133">Transmembrane helix</keyword>
<dbReference type="AlphaFoldDB" id="A0A2K2U4E3"/>
<accession>A0A2K2U4E3</accession>
<keyword evidence="10" id="KW-0472">Membrane</keyword>
<dbReference type="InterPro" id="IPR001789">
    <property type="entry name" value="Sig_transdc_resp-reg_receiver"/>
</dbReference>
<dbReference type="EMBL" id="DYZL01000212">
    <property type="protein sequence ID" value="HJH44252.1"/>
    <property type="molecule type" value="Genomic_DNA"/>
</dbReference>
<sequence length="753" mass="80216">MELMKRARAHRNLVALAFAFVLALGLAGALAHTVLSSRAATERAVESISGVYLQELSDQAAAQVASGVEERFRLAERVGASLSALDEPTVKRAQRLLSAEEDAGEYAYLAFRADDGRHVTSESVRVVSEGGVRPSGGEAGREVALHGSTVVFSCSIEPVACDDVTITSVVAAYDATQAPGPSDADPVDGWSHSSIVDASGTCIACGAESALRVGANAFDALAEGASSDVSAAEAMRDGMVCGEPRLVSVSLDSGRTYLYLRPVGDGGRYLITGMPSDLVDGSIASLSGVLLRNAVVMGGAIAVAVGACFLVYARLVRRNTRLLAEEKNRAEVAFDQAQRASLAKSEFLSRMSHEIRTPMNGIMGMTSIALDRIGDDEKVRECLEKVAVASRHLMALINDILDMSKIESGRIEIRCEPFDFPTFARALDAVFAAQAAERGIDFRMDVDPEMPPRLVGDALRLNQVVYNLLGNALKFTQTGGCVGLRIERVRDSDAPSGPVLGCPREEGSEPLWVRIAVSDTGRGIKPEHFERIFSSFDQGDDETGRAFGGTGLGLAISKRFVEMMGGRIRLESEVGRGSTFTVEVPLAEAADEPDDPKGPLPAPAVRCEDAEGKTGYDFSGARILVAEDNDLNREIAVELLAMTGALVDEARTGAEAVRLFGESSEGCYDLVLMDVQMPEMDGHEAARTIRALPRADAARVPILAMTANAFSEDERRSLESGMDGHLSKPLDIGRVYATIDGFLKRPPAGGARR</sequence>
<dbReference type="InterPro" id="IPR011006">
    <property type="entry name" value="CheY-like_superfamily"/>
</dbReference>
<dbReference type="SUPFAM" id="SSF47384">
    <property type="entry name" value="Homodimeric domain of signal transducing histidine kinase"/>
    <property type="match status" value="1"/>
</dbReference>